<dbReference type="STRING" id="391625.PPSIR1_33881"/>
<comment type="caution">
    <text evidence="2">The sequence shown here is derived from an EMBL/GenBank/DDBJ whole genome shotgun (WGS) entry which is preliminary data.</text>
</comment>
<dbReference type="Gene3D" id="2.20.25.110">
    <property type="entry name" value="S-adenosyl-L-methionine-dependent methyltransferases"/>
    <property type="match status" value="1"/>
</dbReference>
<keyword evidence="3" id="KW-1185">Reference proteome</keyword>
<feature type="region of interest" description="Disordered" evidence="1">
    <location>
        <begin position="253"/>
        <end position="274"/>
    </location>
</feature>
<dbReference type="AlphaFoldDB" id="A6GBP3"/>
<dbReference type="PANTHER" id="PTHR37211:SF1">
    <property type="entry name" value="EXPRESSED PROTEIN"/>
    <property type="match status" value="1"/>
</dbReference>
<proteinExistence type="predicted"/>
<evidence type="ECO:0000313" key="2">
    <source>
        <dbReference type="EMBL" id="EDM76749.1"/>
    </source>
</evidence>
<dbReference type="EMBL" id="ABCS01000059">
    <property type="protein sequence ID" value="EDM76749.1"/>
    <property type="molecule type" value="Genomic_DNA"/>
</dbReference>
<dbReference type="RefSeq" id="WP_006974134.1">
    <property type="nucleotide sequence ID" value="NZ_ABCS01000059.1"/>
</dbReference>
<dbReference type="InterPro" id="IPR029063">
    <property type="entry name" value="SAM-dependent_MTases_sf"/>
</dbReference>
<dbReference type="CDD" id="cd02440">
    <property type="entry name" value="AdoMet_MTases"/>
    <property type="match status" value="1"/>
</dbReference>
<evidence type="ECO:0008006" key="4">
    <source>
        <dbReference type="Google" id="ProtNLM"/>
    </source>
</evidence>
<accession>A6GBP3</accession>
<evidence type="ECO:0000256" key="1">
    <source>
        <dbReference type="SAM" id="MobiDB-lite"/>
    </source>
</evidence>
<dbReference type="Gene3D" id="3.40.50.150">
    <property type="entry name" value="Vaccinia Virus protein VP39"/>
    <property type="match status" value="1"/>
</dbReference>
<protein>
    <recommendedName>
        <fullName evidence="4">Methyltransferase type 11 domain-containing protein</fullName>
    </recommendedName>
</protein>
<sequence length="305" mass="34923">MGGKKHKRKRKTKKARQTLADLADTHELYEQAVQSPEADCELFSTIYEELRGSSPALLREDFCGTAQLSLTWCLEDESRRAIGVDYDAATLEWGRVNNLEPNADAIGDRLQLIEADVLEVDNEAIEGADVVAALNFSFCIFKERHVLKRYLEQVYTSLADRGLAFFELFGGLTAIDTDEETRELEDFDYVWEQASFNPITNEIVCHIHFEFSDGSRLEKAFTYDWRLWSITEMRDLLYAVGFENVRVYWEKVEEEDEDDDDDDDGMLEGTGEYEEVEVVEQQDSWLVYIVAEKARADPSGGATRA</sequence>
<dbReference type="OrthoDB" id="9786084at2"/>
<evidence type="ECO:0000313" key="3">
    <source>
        <dbReference type="Proteomes" id="UP000005801"/>
    </source>
</evidence>
<gene>
    <name evidence="2" type="ORF">PPSIR1_33881</name>
</gene>
<dbReference type="PANTHER" id="PTHR37211">
    <property type="entry name" value="EXPRESSED PROTEIN"/>
    <property type="match status" value="1"/>
</dbReference>
<organism evidence="2 3">
    <name type="scientific">Plesiocystis pacifica SIR-1</name>
    <dbReference type="NCBI Taxonomy" id="391625"/>
    <lineage>
        <taxon>Bacteria</taxon>
        <taxon>Pseudomonadati</taxon>
        <taxon>Myxococcota</taxon>
        <taxon>Polyangia</taxon>
        <taxon>Nannocystales</taxon>
        <taxon>Nannocystaceae</taxon>
        <taxon>Plesiocystis</taxon>
    </lineage>
</organism>
<reference evidence="2 3" key="1">
    <citation type="submission" date="2007-06" db="EMBL/GenBank/DDBJ databases">
        <authorList>
            <person name="Shimkets L."/>
            <person name="Ferriera S."/>
            <person name="Johnson J."/>
            <person name="Kravitz S."/>
            <person name="Beeson K."/>
            <person name="Sutton G."/>
            <person name="Rogers Y.-H."/>
            <person name="Friedman R."/>
            <person name="Frazier M."/>
            <person name="Venter J.C."/>
        </authorList>
    </citation>
    <scope>NUCLEOTIDE SEQUENCE [LARGE SCALE GENOMIC DNA]</scope>
    <source>
        <strain evidence="2 3">SIR-1</strain>
    </source>
</reference>
<dbReference type="eggNOG" id="COG2226">
    <property type="taxonomic scope" value="Bacteria"/>
</dbReference>
<name>A6GBP3_9BACT</name>
<dbReference type="SUPFAM" id="SSF53335">
    <property type="entry name" value="S-adenosyl-L-methionine-dependent methyltransferases"/>
    <property type="match status" value="1"/>
</dbReference>
<dbReference type="Proteomes" id="UP000005801">
    <property type="component" value="Unassembled WGS sequence"/>
</dbReference>